<dbReference type="PANTHER" id="PTHR39426">
    <property type="entry name" value="HOMOLOGY TO DEATH-ON-CURING PROTEIN OF PHAGE P1"/>
    <property type="match status" value="1"/>
</dbReference>
<dbReference type="RefSeq" id="WP_005029866.1">
    <property type="nucleotide sequence ID" value="NZ_KE150238.1"/>
</dbReference>
<organism evidence="2 3">
    <name type="scientific">Bilophila wadsworthia (strain 3_1_6)</name>
    <dbReference type="NCBI Taxonomy" id="563192"/>
    <lineage>
        <taxon>Bacteria</taxon>
        <taxon>Pseudomonadati</taxon>
        <taxon>Thermodesulfobacteriota</taxon>
        <taxon>Desulfovibrionia</taxon>
        <taxon>Desulfovibrionales</taxon>
        <taxon>Desulfovibrionaceae</taxon>
        <taxon>Bilophila</taxon>
    </lineage>
</organism>
<dbReference type="PROSITE" id="PS51459">
    <property type="entry name" value="FIDO"/>
    <property type="match status" value="1"/>
</dbReference>
<dbReference type="HOGENOM" id="CLU_115697_6_0_7"/>
<proteinExistence type="predicted"/>
<dbReference type="EMBL" id="ADCP02000001">
    <property type="protein sequence ID" value="EFV42938.1"/>
    <property type="molecule type" value="Genomic_DNA"/>
</dbReference>
<keyword evidence="3" id="KW-1185">Reference proteome</keyword>
<dbReference type="InterPro" id="IPR006440">
    <property type="entry name" value="Doc"/>
</dbReference>
<dbReference type="AlphaFoldDB" id="E5YAN4"/>
<dbReference type="Gene3D" id="1.20.120.1870">
    <property type="entry name" value="Fic/DOC protein, Fido domain"/>
    <property type="match status" value="1"/>
</dbReference>
<dbReference type="Proteomes" id="UP000006034">
    <property type="component" value="Unassembled WGS sequence"/>
</dbReference>
<dbReference type="eggNOG" id="COG3654">
    <property type="taxonomic scope" value="Bacteria"/>
</dbReference>
<accession>E5YAN4</accession>
<feature type="domain" description="Fido" evidence="1">
    <location>
        <begin position="6"/>
        <end position="118"/>
    </location>
</feature>
<dbReference type="OrthoDB" id="9802752at2"/>
<dbReference type="InterPro" id="IPR003812">
    <property type="entry name" value="Fido"/>
</dbReference>
<dbReference type="GeneID" id="78084289"/>
<reference evidence="2 3" key="2">
    <citation type="submission" date="2013-04" db="EMBL/GenBank/DDBJ databases">
        <title>The Genome Sequence of Bilophila wadsworthia 3_1_6.</title>
        <authorList>
            <consortium name="The Broad Institute Genomics Platform"/>
            <person name="Earl A."/>
            <person name="Ward D."/>
            <person name="Feldgarden M."/>
            <person name="Gevers D."/>
            <person name="Sibley C."/>
            <person name="Strauss J."/>
            <person name="Allen-Vercoe E."/>
            <person name="Walker B."/>
            <person name="Young S."/>
            <person name="Zeng Q."/>
            <person name="Gargeya S."/>
            <person name="Fitzgerald M."/>
            <person name="Haas B."/>
            <person name="Abouelleil A."/>
            <person name="Allen A.W."/>
            <person name="Alvarado L."/>
            <person name="Arachchi H.M."/>
            <person name="Berlin A.M."/>
            <person name="Chapman S.B."/>
            <person name="Gainer-Dewar J."/>
            <person name="Goldberg J."/>
            <person name="Griggs A."/>
            <person name="Gujja S."/>
            <person name="Hansen M."/>
            <person name="Howarth C."/>
            <person name="Imamovic A."/>
            <person name="Ireland A."/>
            <person name="Larimer J."/>
            <person name="McCowan C."/>
            <person name="Murphy C."/>
            <person name="Pearson M."/>
            <person name="Poon T.W."/>
            <person name="Priest M."/>
            <person name="Roberts A."/>
            <person name="Saif S."/>
            <person name="Shea T."/>
            <person name="Sisk P."/>
            <person name="Sykes S."/>
            <person name="Wortman J."/>
            <person name="Nusbaum C."/>
            <person name="Birren B."/>
        </authorList>
    </citation>
    <scope>NUCLEOTIDE SEQUENCE [LARGE SCALE GENOMIC DNA]</scope>
    <source>
        <strain evidence="2 3">3_1_6</strain>
    </source>
</reference>
<sequence>MSRDYLTTADVLGLHAILLERYGGASGIRDMGAVESSVYRPQCGYYADIVEEACALMESLLINQPFVDGNKRTAFAAFDVFLRINGKHLKMDSVRLYTLLMHWIGLPPSMRLQNMIHDIRPCVSE</sequence>
<reference evidence="2 3" key="1">
    <citation type="submission" date="2010-10" db="EMBL/GenBank/DDBJ databases">
        <authorList>
            <consortium name="The Broad Institute Genome Sequencing Platform"/>
            <person name="Ward D."/>
            <person name="Earl A."/>
            <person name="Feldgarden M."/>
            <person name="Young S.K."/>
            <person name="Gargeya S."/>
            <person name="Zeng Q."/>
            <person name="Alvarado L."/>
            <person name="Berlin A."/>
            <person name="Bochicchio J."/>
            <person name="Chapman S.B."/>
            <person name="Chen Z."/>
            <person name="Freedman E."/>
            <person name="Gellesch M."/>
            <person name="Goldberg J."/>
            <person name="Griggs A."/>
            <person name="Gujja S."/>
            <person name="Heilman E."/>
            <person name="Heiman D."/>
            <person name="Howarth C."/>
            <person name="Mehta T."/>
            <person name="Neiman D."/>
            <person name="Pearson M."/>
            <person name="Roberts A."/>
            <person name="Saif S."/>
            <person name="Shea T."/>
            <person name="Shenoy N."/>
            <person name="Sisk P."/>
            <person name="Stolte C."/>
            <person name="Sykes S."/>
            <person name="White J."/>
            <person name="Yandava C."/>
            <person name="Allen-Vercoe E."/>
            <person name="Sibley C."/>
            <person name="Ambrose C.E."/>
            <person name="Strauss J."/>
            <person name="Daigneault M."/>
            <person name="Haas B."/>
            <person name="Nusbaum C."/>
            <person name="Birren B."/>
        </authorList>
    </citation>
    <scope>NUCLEOTIDE SEQUENCE [LARGE SCALE GENOMIC DNA]</scope>
    <source>
        <strain evidence="2 3">3_1_6</strain>
    </source>
</reference>
<gene>
    <name evidence="2" type="ORF">HMPREF0179_03255</name>
</gene>
<dbReference type="SUPFAM" id="SSF140931">
    <property type="entry name" value="Fic-like"/>
    <property type="match status" value="1"/>
</dbReference>
<dbReference type="NCBIfam" id="TIGR01550">
    <property type="entry name" value="DOC_P1"/>
    <property type="match status" value="1"/>
</dbReference>
<evidence type="ECO:0000313" key="3">
    <source>
        <dbReference type="Proteomes" id="UP000006034"/>
    </source>
</evidence>
<name>E5YAN4_BILW3</name>
<dbReference type="GO" id="GO:0016301">
    <property type="term" value="F:kinase activity"/>
    <property type="evidence" value="ECO:0007669"/>
    <property type="project" value="InterPro"/>
</dbReference>
<protein>
    <submittedName>
        <fullName evidence="2">Death-on-curing family protein</fullName>
    </submittedName>
</protein>
<evidence type="ECO:0000313" key="2">
    <source>
        <dbReference type="EMBL" id="EFV42938.1"/>
    </source>
</evidence>
<dbReference type="PANTHER" id="PTHR39426:SF1">
    <property type="entry name" value="HOMOLOGY TO DEATH-ON-CURING PROTEIN OF PHAGE P1"/>
    <property type="match status" value="1"/>
</dbReference>
<dbReference type="InterPro" id="IPR053737">
    <property type="entry name" value="Type_II_TA_Toxin"/>
</dbReference>
<dbReference type="Pfam" id="PF02661">
    <property type="entry name" value="Fic"/>
    <property type="match status" value="1"/>
</dbReference>
<dbReference type="STRING" id="563192.HMPREF0179_03255"/>
<dbReference type="InterPro" id="IPR036597">
    <property type="entry name" value="Fido-like_dom_sf"/>
</dbReference>
<evidence type="ECO:0000259" key="1">
    <source>
        <dbReference type="PROSITE" id="PS51459"/>
    </source>
</evidence>
<comment type="caution">
    <text evidence="2">The sequence shown here is derived from an EMBL/GenBank/DDBJ whole genome shotgun (WGS) entry which is preliminary data.</text>
</comment>